<gene>
    <name evidence="3" type="ORF">CS062_07935</name>
</gene>
<evidence type="ECO:0000313" key="4">
    <source>
        <dbReference type="Proteomes" id="UP000231501"/>
    </source>
</evidence>
<feature type="chain" id="PRO_5013580610" evidence="2">
    <location>
        <begin position="26"/>
        <end position="328"/>
    </location>
</feature>
<dbReference type="Gene3D" id="3.40.190.10">
    <property type="entry name" value="Periplasmic binding protein-like II"/>
    <property type="match status" value="1"/>
</dbReference>
<dbReference type="AlphaFoldDB" id="A0A2G9CBN1"/>
<dbReference type="EMBL" id="PEOG01000017">
    <property type="protein sequence ID" value="PIM53752.1"/>
    <property type="molecule type" value="Genomic_DNA"/>
</dbReference>
<dbReference type="Proteomes" id="UP000231501">
    <property type="component" value="Unassembled WGS sequence"/>
</dbReference>
<comment type="caution">
    <text evidence="3">The sequence shown here is derived from an EMBL/GenBank/DDBJ whole genome shotgun (WGS) entry which is preliminary data.</text>
</comment>
<dbReference type="Gene3D" id="3.40.190.150">
    <property type="entry name" value="Bordetella uptake gene, domain 1"/>
    <property type="match status" value="1"/>
</dbReference>
<reference evidence="3 4" key="1">
    <citation type="submission" date="2017-11" db="EMBL/GenBank/DDBJ databases">
        <title>Draft genome sequence of Mitsuaria sp. HWN-4.</title>
        <authorList>
            <person name="Gundlapally S.R."/>
        </authorList>
    </citation>
    <scope>NUCLEOTIDE SEQUENCE [LARGE SCALE GENOMIC DNA]</scope>
    <source>
        <strain evidence="3 4">HWN-4</strain>
    </source>
</reference>
<accession>A0A2G9CBN1</accession>
<feature type="signal peptide" evidence="2">
    <location>
        <begin position="1"/>
        <end position="25"/>
    </location>
</feature>
<dbReference type="InterPro" id="IPR005064">
    <property type="entry name" value="BUG"/>
</dbReference>
<keyword evidence="4" id="KW-1185">Reference proteome</keyword>
<dbReference type="PANTHER" id="PTHR42928:SF5">
    <property type="entry name" value="BLR1237 PROTEIN"/>
    <property type="match status" value="1"/>
</dbReference>
<name>A0A2G9CBN1_9BURK</name>
<proteinExistence type="inferred from homology"/>
<dbReference type="SUPFAM" id="SSF53850">
    <property type="entry name" value="Periplasmic binding protein-like II"/>
    <property type="match status" value="1"/>
</dbReference>
<comment type="similarity">
    <text evidence="1">Belongs to the UPF0065 (bug) family.</text>
</comment>
<dbReference type="CDD" id="cd07012">
    <property type="entry name" value="PBP2_Bug_TTT"/>
    <property type="match status" value="1"/>
</dbReference>
<evidence type="ECO:0000256" key="1">
    <source>
        <dbReference type="ARBA" id="ARBA00006987"/>
    </source>
</evidence>
<organism evidence="3 4">
    <name type="scientific">Roseateles chitinivorans</name>
    <dbReference type="NCBI Taxonomy" id="2917965"/>
    <lineage>
        <taxon>Bacteria</taxon>
        <taxon>Pseudomonadati</taxon>
        <taxon>Pseudomonadota</taxon>
        <taxon>Betaproteobacteria</taxon>
        <taxon>Burkholderiales</taxon>
        <taxon>Sphaerotilaceae</taxon>
        <taxon>Roseateles</taxon>
    </lineage>
</organism>
<sequence>MNPARRLAALTLLSSASLASLGAWAQSQAVAGGAYPTKPITIVVGSSPGSTTDGLARAIGAEITAATHVPVVIENKAGASGGIAAQTVARSAADGYTLFITTNTTQAANPHLFRKLAYDPVKDFAPVGALVKGYLLLVTHPRVAARNVTELSAIAKQQDLTFGAGSSSARVAAELFQQMTKTQLTYVPYKANPQAMVDLVGGQVDLMIVDLTTSLPQVKAGKLRALGVSSPRRSPLVPDLPTIAEAGLPGYEISYWNAVYAPAGTPAPVIDRLNALMQKAMTAEPVRRFVEQNGMEPFTSTPAELASFQAAEYRRWGAVIKAAGIQPE</sequence>
<protein>
    <submittedName>
        <fullName evidence="3">ABC transporter substrate-binding protein</fullName>
    </submittedName>
</protein>
<dbReference type="PANTHER" id="PTHR42928">
    <property type="entry name" value="TRICARBOXYLATE-BINDING PROTEIN"/>
    <property type="match status" value="1"/>
</dbReference>
<dbReference type="PIRSF" id="PIRSF017082">
    <property type="entry name" value="YflP"/>
    <property type="match status" value="1"/>
</dbReference>
<dbReference type="OrthoDB" id="8678477at2"/>
<evidence type="ECO:0000256" key="2">
    <source>
        <dbReference type="SAM" id="SignalP"/>
    </source>
</evidence>
<keyword evidence="2" id="KW-0732">Signal</keyword>
<dbReference type="InterPro" id="IPR042100">
    <property type="entry name" value="Bug_dom1"/>
</dbReference>
<dbReference type="Pfam" id="PF03401">
    <property type="entry name" value="TctC"/>
    <property type="match status" value="1"/>
</dbReference>
<evidence type="ECO:0000313" key="3">
    <source>
        <dbReference type="EMBL" id="PIM53752.1"/>
    </source>
</evidence>